<evidence type="ECO:0000256" key="6">
    <source>
        <dbReference type="ARBA" id="ARBA00023136"/>
    </source>
</evidence>
<evidence type="ECO:0000256" key="1">
    <source>
        <dbReference type="ARBA" id="ARBA00004202"/>
    </source>
</evidence>
<dbReference type="GO" id="GO:0005886">
    <property type="term" value="C:plasma membrane"/>
    <property type="evidence" value="ECO:0007669"/>
    <property type="project" value="UniProtKB-SubCell"/>
</dbReference>
<dbReference type="Pfam" id="PF04464">
    <property type="entry name" value="Glyphos_transf"/>
    <property type="match status" value="1"/>
</dbReference>
<evidence type="ECO:0000313" key="8">
    <source>
        <dbReference type="Proteomes" id="UP000309847"/>
    </source>
</evidence>
<dbReference type="Gene3D" id="1.10.150.400">
    <property type="match status" value="1"/>
</dbReference>
<dbReference type="GO" id="GO:0019350">
    <property type="term" value="P:teichoic acid biosynthetic process"/>
    <property type="evidence" value="ECO:0007669"/>
    <property type="project" value="UniProtKB-KW"/>
</dbReference>
<keyword evidence="5" id="KW-0777">Teichoic acid biosynthesis</keyword>
<keyword evidence="6" id="KW-0472">Membrane</keyword>
<dbReference type="PANTHER" id="PTHR37316">
    <property type="entry name" value="TEICHOIC ACID GLYCEROL-PHOSPHATE PRIMASE"/>
    <property type="match status" value="1"/>
</dbReference>
<dbReference type="GO" id="GO:0047355">
    <property type="term" value="F:CDP-glycerol glycerophosphotransferase activity"/>
    <property type="evidence" value="ECO:0007669"/>
    <property type="project" value="InterPro"/>
</dbReference>
<proteinExistence type="inferred from homology"/>
<dbReference type="EMBL" id="SEWA01000004">
    <property type="protein sequence ID" value="TLI68512.1"/>
    <property type="molecule type" value="Genomic_DNA"/>
</dbReference>
<dbReference type="InterPro" id="IPR043149">
    <property type="entry name" value="TagF_N"/>
</dbReference>
<protein>
    <submittedName>
        <fullName evidence="7">Uncharacterized protein</fullName>
    </submittedName>
</protein>
<dbReference type="Proteomes" id="UP000309847">
    <property type="component" value="Unassembled WGS sequence"/>
</dbReference>
<sequence length="1107" mass="129108">MQDINYVINNYTKDNIWLFNSAGLFTGNVKYLFVYISNYRPDIFACYISGDQKNVDYIKSLGFNACHFKSKEGVQLLNAAGVYVNEHCKEHYPNELLNTKILNLYHGVGLKQIERKSDNDYLLKRLAKKYITYNEHFSNNMCFLVTSPFMEKHFKEQLDLTDDQMIRGGYPRCIYQSLYNPIVTYDHDIISNLGLPEETKIALYAPTYREKNPKNFLYLAIKDINALSQALERNKLCLIIKLHPEISNDFYFKTLQNLTIQYRNIIFWDNRNDIYEILNKVELAIVDYSSIYYDLVSAGVKKFIRYIFDYDDEQHIMAYDYKSYTTGEICYSFEELINAIDNYQSSNDNEIAKINEVFWSYSDLNTFNNIIEQTKKFKIGNKGILPSFYSFDVFDTLIARRCLIPKGIFYKVMENIKSSDENFPDIFHHDYVTIRMQAESNCRELLNKTIGQYEITFDDIFLRIKAVYDLNDSQIKKLIEWEIQAEYENIIPVRNMVEKAEQLVHENETVVLISDMYLPKEIITNMISLISPRLAALPLYLSSDKGVQKVSQQLYLKVYKDYSPWKFKKWIHYGDNASSDGVKAKELGINSHVHAIPKLNAYETGLINKIRNYDAYLLSGLFARMRIDSVNEKDYFCYAHVSGYMIPYVAWCVRNALEKGINTLYFISRDGHFLKEIADAYINMHQLSIKTKYFYGSRRAWRIPAMIDNIDDEFFSNFGNLVGVDNYEKLLSALDISHNLFQKYFHELGLNKTSHINATDLVSLRNFFSKSEKYRGYLLERAKCKREIVIDYIKQEINPDEKYAFVEYWARGYTQTCLSKLLECAFKKSSECIFYYYRSILPSNENNIRLNYSTNNISLIPVEAIFANCPHETVTGYKYEKGKVLPIISRARFDAELYWSLGKYLKLFVKDFYSLPFVSNIETIERNFSIFSFEWYRDHQDDPVVVKSMAHLLYSESYLGALREFAPAITSESLALLKQGKPVGAFTRSIKMSLARSTPSIKKEYQEYLKNPKALSAKPSNAKQKVLPTNTSKVKIKEPAKINQHLAAQSSDSRKIRLLNKLERNPEMFFSDSNKKIVRLAGKTAFNPILKPVLGNVIIKLSKKIIH</sequence>
<dbReference type="AlphaFoldDB" id="A0A7I0L6G4"/>
<dbReference type="SUPFAM" id="SSF53756">
    <property type="entry name" value="UDP-Glycosyltransferase/glycogen phosphorylase"/>
    <property type="match status" value="1"/>
</dbReference>
<dbReference type="Gene3D" id="3.40.50.1000">
    <property type="entry name" value="HAD superfamily/HAD-like"/>
    <property type="match status" value="1"/>
</dbReference>
<keyword evidence="3" id="KW-1003">Cell membrane</keyword>
<dbReference type="InterPro" id="IPR007554">
    <property type="entry name" value="Glycerophosphate_synth"/>
</dbReference>
<dbReference type="RefSeq" id="WP_001546117.1">
    <property type="nucleotide sequence ID" value="NZ_SEWA01000004.1"/>
</dbReference>
<name>A0A7I0L6G4_ECO25</name>
<evidence type="ECO:0000256" key="2">
    <source>
        <dbReference type="ARBA" id="ARBA00010488"/>
    </source>
</evidence>
<organism evidence="7 8">
    <name type="scientific">Escherichia coli O25b:H4</name>
    <dbReference type="NCBI Taxonomy" id="941280"/>
    <lineage>
        <taxon>Bacteria</taxon>
        <taxon>Pseudomonadati</taxon>
        <taxon>Pseudomonadota</taxon>
        <taxon>Gammaproteobacteria</taxon>
        <taxon>Enterobacterales</taxon>
        <taxon>Enterobacteriaceae</taxon>
        <taxon>Escherichia</taxon>
    </lineage>
</organism>
<dbReference type="InterPro" id="IPR023214">
    <property type="entry name" value="HAD_sf"/>
</dbReference>
<comment type="subcellular location">
    <subcellularLocation>
        <location evidence="1">Cell membrane</location>
        <topology evidence="1">Peripheral membrane protein</topology>
    </subcellularLocation>
</comment>
<dbReference type="PANTHER" id="PTHR37316:SF3">
    <property type="entry name" value="TEICHOIC ACID GLYCEROL-PHOSPHATE TRANSFERASE"/>
    <property type="match status" value="1"/>
</dbReference>
<accession>A0A7I0L6G4</accession>
<dbReference type="Gene3D" id="3.40.50.11820">
    <property type="match status" value="1"/>
</dbReference>
<dbReference type="InterPro" id="IPR051612">
    <property type="entry name" value="Teichoic_Acid_Biosynth"/>
</dbReference>
<dbReference type="InterPro" id="IPR043148">
    <property type="entry name" value="TagF_C"/>
</dbReference>
<comment type="caution">
    <text evidence="7">The sequence shown here is derived from an EMBL/GenBank/DDBJ whole genome shotgun (WGS) entry which is preliminary data.</text>
</comment>
<dbReference type="Gene3D" id="3.40.50.12580">
    <property type="match status" value="1"/>
</dbReference>
<evidence type="ECO:0000256" key="4">
    <source>
        <dbReference type="ARBA" id="ARBA00022679"/>
    </source>
</evidence>
<reference evidence="7 8" key="1">
    <citation type="submission" date="2019-01" db="EMBL/GenBank/DDBJ databases">
        <title>Genome and plasmid diversity of ESBL producing Escherichia coli ST131 tracking phylogenetic trajectories with Bayesian inference.</title>
        <authorList>
            <person name="Ny S."/>
        </authorList>
    </citation>
    <scope>NUCLEOTIDE SEQUENCE [LARGE SCALE GENOMIC DNA]</scope>
    <source>
        <strain evidence="7 8">C0101-PB_2013</strain>
    </source>
</reference>
<gene>
    <name evidence="7" type="ORF">EWT59_20590</name>
</gene>
<evidence type="ECO:0000256" key="5">
    <source>
        <dbReference type="ARBA" id="ARBA00022944"/>
    </source>
</evidence>
<evidence type="ECO:0000256" key="3">
    <source>
        <dbReference type="ARBA" id="ARBA00022475"/>
    </source>
</evidence>
<keyword evidence="4" id="KW-0808">Transferase</keyword>
<comment type="similarity">
    <text evidence="2">Belongs to the CDP-glycerol glycerophosphotransferase family.</text>
</comment>
<evidence type="ECO:0000313" key="7">
    <source>
        <dbReference type="EMBL" id="TLI68512.1"/>
    </source>
</evidence>